<dbReference type="InterPro" id="IPR006059">
    <property type="entry name" value="SBP"/>
</dbReference>
<comment type="caution">
    <text evidence="2">The sequence shown here is derived from an EMBL/GenBank/DDBJ whole genome shotgun (WGS) entry which is preliminary data.</text>
</comment>
<dbReference type="Gene3D" id="3.40.190.10">
    <property type="entry name" value="Periplasmic binding protein-like II"/>
    <property type="match status" value="2"/>
</dbReference>
<dbReference type="PATRIC" id="fig|442562.3.peg.1820"/>
<keyword evidence="1" id="KW-0732">Signal</keyword>
<dbReference type="PANTHER" id="PTHR30222:SF17">
    <property type="entry name" value="SPERMIDINE_PUTRESCINE-BINDING PERIPLASMIC PROTEIN"/>
    <property type="match status" value="1"/>
</dbReference>
<keyword evidence="3" id="KW-1185">Reference proteome</keyword>
<organism evidence="2 3">
    <name type="scientific">Rubellimicrobium mesophilum DSM 19309</name>
    <dbReference type="NCBI Taxonomy" id="442562"/>
    <lineage>
        <taxon>Bacteria</taxon>
        <taxon>Pseudomonadati</taxon>
        <taxon>Pseudomonadota</taxon>
        <taxon>Alphaproteobacteria</taxon>
        <taxon>Rhodobacterales</taxon>
        <taxon>Roseobacteraceae</taxon>
        <taxon>Rubellimicrobium</taxon>
    </lineage>
</organism>
<dbReference type="HOGENOM" id="CLU_026974_1_5_5"/>
<evidence type="ECO:0000313" key="3">
    <source>
        <dbReference type="Proteomes" id="UP000019666"/>
    </source>
</evidence>
<gene>
    <name evidence="2" type="ORF">Rumeso_01842</name>
</gene>
<evidence type="ECO:0000313" key="2">
    <source>
        <dbReference type="EMBL" id="EYD76562.1"/>
    </source>
</evidence>
<evidence type="ECO:0000256" key="1">
    <source>
        <dbReference type="ARBA" id="ARBA00022729"/>
    </source>
</evidence>
<protein>
    <submittedName>
        <fullName evidence="2">ABC spermidine/putrescine transporter, periplasmic ligand binding protein</fullName>
    </submittedName>
</protein>
<dbReference type="STRING" id="442562.Rumeso_01842"/>
<sequence length="304" mass="33507">MKNFEDAHGVQVAKTYVGSNDEYMAKLAAGGGDYDLVVIVSSLGRRAINAGFVEPLDLSLIPNFQSIYPRLQSGGFIRKDDQVFGAPTFVAISPITVNTEVIPEGNDFGLLFDERFAGRIAMWDDVSTLGDVAAWMGIEDVWNMSDDQLEAVKQKLIEQKPMVRTYWSQAGEAIDLFMNGEVVISNSWSYITSELKARGLPVREFYGSPPSAAVDSHFIVSGTPSRELAHAFIDHILSPQSQGAIAEISGYTPSNPQSVDFMPAETWKTMGLDAVGEVVERMNIWEDIPRRSRYLEVLSEVKAA</sequence>
<dbReference type="Pfam" id="PF13416">
    <property type="entry name" value="SBP_bac_8"/>
    <property type="match status" value="1"/>
</dbReference>
<dbReference type="EMBL" id="AOSK01000042">
    <property type="protein sequence ID" value="EYD76562.1"/>
    <property type="molecule type" value="Genomic_DNA"/>
</dbReference>
<reference evidence="2 3" key="1">
    <citation type="submission" date="2013-02" db="EMBL/GenBank/DDBJ databases">
        <authorList>
            <person name="Fiebig A."/>
            <person name="Goeker M."/>
            <person name="Klenk H.-P.P."/>
        </authorList>
    </citation>
    <scope>NUCLEOTIDE SEQUENCE [LARGE SCALE GENOMIC DNA]</scope>
    <source>
        <strain evidence="2 3">DSM 19309</strain>
    </source>
</reference>
<dbReference type="AlphaFoldDB" id="A0A017HQ22"/>
<dbReference type="Proteomes" id="UP000019666">
    <property type="component" value="Unassembled WGS sequence"/>
</dbReference>
<dbReference type="SUPFAM" id="SSF53850">
    <property type="entry name" value="Periplasmic binding protein-like II"/>
    <property type="match status" value="1"/>
</dbReference>
<name>A0A017HQ22_9RHOB</name>
<dbReference type="PANTHER" id="PTHR30222">
    <property type="entry name" value="SPERMIDINE/PUTRESCINE-BINDING PERIPLASMIC PROTEIN"/>
    <property type="match status" value="1"/>
</dbReference>
<accession>A0A017HQ22</accession>
<proteinExistence type="predicted"/>